<comment type="caution">
    <text evidence="3">The sequence shown here is derived from an EMBL/GenBank/DDBJ whole genome shotgun (WGS) entry which is preliminary data.</text>
</comment>
<evidence type="ECO:0000259" key="2">
    <source>
        <dbReference type="PROSITE" id="PS50158"/>
    </source>
</evidence>
<dbReference type="GO" id="GO:0008270">
    <property type="term" value="F:zinc ion binding"/>
    <property type="evidence" value="ECO:0007669"/>
    <property type="project" value="UniProtKB-KW"/>
</dbReference>
<evidence type="ECO:0000313" key="3">
    <source>
        <dbReference type="EMBL" id="PKY47093.1"/>
    </source>
</evidence>
<dbReference type="Gene3D" id="4.10.60.10">
    <property type="entry name" value="Zinc finger, CCHC-type"/>
    <property type="match status" value="1"/>
</dbReference>
<accession>A0A2I1GKE7</accession>
<dbReference type="PROSITE" id="PS50158">
    <property type="entry name" value="ZF_CCHC"/>
    <property type="match status" value="1"/>
</dbReference>
<dbReference type="Pfam" id="PF00098">
    <property type="entry name" value="zf-CCHC"/>
    <property type="match status" value="1"/>
</dbReference>
<gene>
    <name evidence="3" type="ORF">RhiirA4_462170</name>
</gene>
<proteinExistence type="predicted"/>
<dbReference type="InterPro" id="IPR036875">
    <property type="entry name" value="Znf_CCHC_sf"/>
</dbReference>
<keyword evidence="1" id="KW-0863">Zinc-finger</keyword>
<dbReference type="AlphaFoldDB" id="A0A2I1GKE7"/>
<protein>
    <recommendedName>
        <fullName evidence="2">CCHC-type domain-containing protein</fullName>
    </recommendedName>
</protein>
<dbReference type="OrthoDB" id="2391219at2759"/>
<evidence type="ECO:0000313" key="4">
    <source>
        <dbReference type="Proteomes" id="UP000234323"/>
    </source>
</evidence>
<keyword evidence="1" id="KW-0862">Zinc</keyword>
<dbReference type="InterPro" id="IPR001878">
    <property type="entry name" value="Znf_CCHC"/>
</dbReference>
<reference evidence="3 4" key="1">
    <citation type="submission" date="2015-10" db="EMBL/GenBank/DDBJ databases">
        <title>Genome analyses suggest a sexual origin of heterokaryosis in a supposedly ancient asexual fungus.</title>
        <authorList>
            <person name="Ropars J."/>
            <person name="Sedzielewska K."/>
            <person name="Noel J."/>
            <person name="Charron P."/>
            <person name="Farinelli L."/>
            <person name="Marton T."/>
            <person name="Kruger M."/>
            <person name="Pelin A."/>
            <person name="Brachmann A."/>
            <person name="Corradi N."/>
        </authorList>
    </citation>
    <scope>NUCLEOTIDE SEQUENCE [LARGE SCALE GENOMIC DNA]</scope>
    <source>
        <strain evidence="3 4">A4</strain>
    </source>
</reference>
<name>A0A2I1GKE7_9GLOM</name>
<dbReference type="SUPFAM" id="SSF57756">
    <property type="entry name" value="Retrovirus zinc finger-like domains"/>
    <property type="match status" value="1"/>
</dbReference>
<organism evidence="3 4">
    <name type="scientific">Rhizophagus irregularis</name>
    <dbReference type="NCBI Taxonomy" id="588596"/>
    <lineage>
        <taxon>Eukaryota</taxon>
        <taxon>Fungi</taxon>
        <taxon>Fungi incertae sedis</taxon>
        <taxon>Mucoromycota</taxon>
        <taxon>Glomeromycotina</taxon>
        <taxon>Glomeromycetes</taxon>
        <taxon>Glomerales</taxon>
        <taxon>Glomeraceae</taxon>
        <taxon>Rhizophagus</taxon>
    </lineage>
</organism>
<evidence type="ECO:0000256" key="1">
    <source>
        <dbReference type="PROSITE-ProRule" id="PRU00047"/>
    </source>
</evidence>
<dbReference type="GO" id="GO:0003676">
    <property type="term" value="F:nucleic acid binding"/>
    <property type="evidence" value="ECO:0007669"/>
    <property type="project" value="InterPro"/>
</dbReference>
<feature type="domain" description="CCHC-type" evidence="2">
    <location>
        <begin position="45"/>
        <end position="58"/>
    </location>
</feature>
<keyword evidence="4" id="KW-1185">Reference proteome</keyword>
<keyword evidence="1" id="KW-0479">Metal-binding</keyword>
<sequence length="141" mass="17106">MQQLSINYANLSALLTKPFQPINRTLCSENFNQTNRPKNGQEIQCYNCEKMGHFTRECTAPRRRYPNQVQFQLQGNNNTCPVNFLDYEKKDYYETEEEYEEYDDEYDETELYTFKRKKPYQHEICEVKRQAMSHSELRKEE</sequence>
<dbReference type="EMBL" id="LLXI01000515">
    <property type="protein sequence ID" value="PKY47093.1"/>
    <property type="molecule type" value="Genomic_DNA"/>
</dbReference>
<dbReference type="Proteomes" id="UP000234323">
    <property type="component" value="Unassembled WGS sequence"/>
</dbReference>
<dbReference type="SMART" id="SM00343">
    <property type="entry name" value="ZnF_C2HC"/>
    <property type="match status" value="1"/>
</dbReference>